<dbReference type="GO" id="GO:0005737">
    <property type="term" value="C:cytoplasm"/>
    <property type="evidence" value="ECO:0007669"/>
    <property type="project" value="TreeGrafter"/>
</dbReference>
<reference evidence="3" key="1">
    <citation type="submission" date="2017-05" db="EMBL/GenBank/DDBJ databases">
        <title>Streptomyces olivochromogenes NBRC 3561 whole genome shotgun sequence.</title>
        <authorList>
            <person name="Dohra H."/>
            <person name="Kodani S."/>
        </authorList>
    </citation>
    <scope>NUCLEOTIDE SEQUENCE [LARGE SCALE GENOMIC DNA]</scope>
    <source>
        <strain evidence="3">NBRC 3561</strain>
    </source>
</reference>
<gene>
    <name evidence="2" type="ORF">SO3561_10083</name>
</gene>
<keyword evidence="3" id="KW-1185">Reference proteome</keyword>
<dbReference type="InterPro" id="IPR051783">
    <property type="entry name" value="NAD(P)-dependent_oxidoreduct"/>
</dbReference>
<dbReference type="PANTHER" id="PTHR48079:SF6">
    <property type="entry name" value="NAD(P)-BINDING DOMAIN-CONTAINING PROTEIN-RELATED"/>
    <property type="match status" value="1"/>
</dbReference>
<organism evidence="2 3">
    <name type="scientific">Streptomyces olivochromogenes</name>
    <dbReference type="NCBI Taxonomy" id="1963"/>
    <lineage>
        <taxon>Bacteria</taxon>
        <taxon>Bacillati</taxon>
        <taxon>Actinomycetota</taxon>
        <taxon>Actinomycetes</taxon>
        <taxon>Kitasatosporales</taxon>
        <taxon>Streptomycetaceae</taxon>
        <taxon>Streptomyces</taxon>
    </lineage>
</organism>
<dbReference type="RefSeq" id="WP_067385595.1">
    <property type="nucleotide sequence ID" value="NZ_BDQI01000055.1"/>
</dbReference>
<dbReference type="Proteomes" id="UP000217446">
    <property type="component" value="Unassembled WGS sequence"/>
</dbReference>
<dbReference type="Gene3D" id="3.40.50.720">
    <property type="entry name" value="NAD(P)-binding Rossmann-like Domain"/>
    <property type="match status" value="1"/>
</dbReference>
<evidence type="ECO:0000313" key="2">
    <source>
        <dbReference type="EMBL" id="GAX58510.1"/>
    </source>
</evidence>
<dbReference type="AlphaFoldDB" id="A0A286PG31"/>
<name>A0A286PG31_STROL</name>
<dbReference type="EMBL" id="BDQI01000055">
    <property type="protein sequence ID" value="GAX58510.1"/>
    <property type="molecule type" value="Genomic_DNA"/>
</dbReference>
<evidence type="ECO:0000259" key="1">
    <source>
        <dbReference type="Pfam" id="PF01370"/>
    </source>
</evidence>
<comment type="caution">
    <text evidence="2">The sequence shown here is derived from an EMBL/GenBank/DDBJ whole genome shotgun (WGS) entry which is preliminary data.</text>
</comment>
<dbReference type="STRING" id="1963.AQJ27_50130"/>
<dbReference type="PANTHER" id="PTHR48079">
    <property type="entry name" value="PROTEIN YEEZ"/>
    <property type="match status" value="1"/>
</dbReference>
<sequence>MKVLITGATGYIGRAVAQRLLTAGHDVTGLVRNDLGVRTLTTAGIEPVHGALDDADSLRAAVEGADAVIETASADHAASTTALLKTIAGTGKRFIRTSGTGIYTDLAGGEPTDIVHTEDDGYTPIPPLAPRYSLDVMVQEAAQAGDHTIVLRPTMIYGYGGSEQLPMMLRASLRDGVSRYLGRGLNRYGNVYLDDLAGAYLLALEHAPAGSVYNLATDECDFRRIAEGIAKLFGFGSAVSATEEEFAQALGPLPAAGLGSNSRVDSTMARTELGWVPKGPSLLDELVHGSYRRIWGPKGITVTPGQPTT</sequence>
<accession>A0A286PG31</accession>
<dbReference type="InterPro" id="IPR036291">
    <property type="entry name" value="NAD(P)-bd_dom_sf"/>
</dbReference>
<protein>
    <submittedName>
        <fullName evidence="2">3-beta hydroxysteroid dehydrogenase</fullName>
    </submittedName>
</protein>
<dbReference type="GO" id="GO:0004029">
    <property type="term" value="F:aldehyde dehydrogenase (NAD+) activity"/>
    <property type="evidence" value="ECO:0007669"/>
    <property type="project" value="TreeGrafter"/>
</dbReference>
<evidence type="ECO:0000313" key="3">
    <source>
        <dbReference type="Proteomes" id="UP000217446"/>
    </source>
</evidence>
<proteinExistence type="predicted"/>
<dbReference type="InterPro" id="IPR001509">
    <property type="entry name" value="Epimerase_deHydtase"/>
</dbReference>
<feature type="domain" description="NAD-dependent epimerase/dehydratase" evidence="1">
    <location>
        <begin position="3"/>
        <end position="216"/>
    </location>
</feature>
<dbReference type="SUPFAM" id="SSF51735">
    <property type="entry name" value="NAD(P)-binding Rossmann-fold domains"/>
    <property type="match status" value="1"/>
</dbReference>
<dbReference type="Pfam" id="PF01370">
    <property type="entry name" value="Epimerase"/>
    <property type="match status" value="1"/>
</dbReference>